<dbReference type="InterPro" id="IPR001387">
    <property type="entry name" value="Cro/C1-type_HTH"/>
</dbReference>
<gene>
    <name evidence="5" type="ORF">IAD26_10180</name>
</gene>
<dbReference type="InterPro" id="IPR010982">
    <property type="entry name" value="Lambda_DNA-bd_dom_sf"/>
</dbReference>
<reference evidence="5" key="2">
    <citation type="journal article" date="2021" name="PeerJ">
        <title>Extensive microbial diversity within the chicken gut microbiome revealed by metagenomics and culture.</title>
        <authorList>
            <person name="Gilroy R."/>
            <person name="Ravi A."/>
            <person name="Getino M."/>
            <person name="Pursley I."/>
            <person name="Horton D.L."/>
            <person name="Alikhan N.F."/>
            <person name="Baker D."/>
            <person name="Gharbi K."/>
            <person name="Hall N."/>
            <person name="Watson M."/>
            <person name="Adriaenssens E.M."/>
            <person name="Foster-Nyarko E."/>
            <person name="Jarju S."/>
            <person name="Secka A."/>
            <person name="Antonio M."/>
            <person name="Oren A."/>
            <person name="Chaudhuri R.R."/>
            <person name="La Ragione R."/>
            <person name="Hildebrand F."/>
            <person name="Pallen M.J."/>
        </authorList>
    </citation>
    <scope>NUCLEOTIDE SEQUENCE</scope>
    <source>
        <strain evidence="5">CHK154-7741</strain>
    </source>
</reference>
<dbReference type="GO" id="GO:0005829">
    <property type="term" value="C:cytosol"/>
    <property type="evidence" value="ECO:0007669"/>
    <property type="project" value="TreeGrafter"/>
</dbReference>
<dbReference type="SUPFAM" id="SSF47413">
    <property type="entry name" value="lambda repressor-like DNA-binding domains"/>
    <property type="match status" value="1"/>
</dbReference>
<evidence type="ECO:0000313" key="6">
    <source>
        <dbReference type="Proteomes" id="UP000886748"/>
    </source>
</evidence>
<name>A0A9D1N1R3_9CLOT</name>
<dbReference type="PROSITE" id="PS50943">
    <property type="entry name" value="HTH_CROC1"/>
    <property type="match status" value="1"/>
</dbReference>
<feature type="domain" description="HTH cro/C1-type" evidence="4">
    <location>
        <begin position="16"/>
        <end position="70"/>
    </location>
</feature>
<keyword evidence="1" id="KW-0805">Transcription regulation</keyword>
<evidence type="ECO:0000256" key="3">
    <source>
        <dbReference type="ARBA" id="ARBA00023163"/>
    </source>
</evidence>
<evidence type="ECO:0000256" key="2">
    <source>
        <dbReference type="ARBA" id="ARBA00023125"/>
    </source>
</evidence>
<dbReference type="GO" id="GO:0003700">
    <property type="term" value="F:DNA-binding transcription factor activity"/>
    <property type="evidence" value="ECO:0007669"/>
    <property type="project" value="TreeGrafter"/>
</dbReference>
<dbReference type="EMBL" id="DVOD01000072">
    <property type="protein sequence ID" value="HIU93480.1"/>
    <property type="molecule type" value="Genomic_DNA"/>
</dbReference>
<proteinExistence type="predicted"/>
<accession>A0A9D1N1R3</accession>
<dbReference type="CDD" id="cd00093">
    <property type="entry name" value="HTH_XRE"/>
    <property type="match status" value="1"/>
</dbReference>
<keyword evidence="3" id="KW-0804">Transcription</keyword>
<evidence type="ECO:0000313" key="5">
    <source>
        <dbReference type="EMBL" id="HIU93480.1"/>
    </source>
</evidence>
<evidence type="ECO:0000256" key="1">
    <source>
        <dbReference type="ARBA" id="ARBA00023015"/>
    </source>
</evidence>
<dbReference type="SMART" id="SM00530">
    <property type="entry name" value="HTH_XRE"/>
    <property type="match status" value="1"/>
</dbReference>
<dbReference type="InterPro" id="IPR050807">
    <property type="entry name" value="TransReg_Diox_bact_type"/>
</dbReference>
<keyword evidence="2" id="KW-0238">DNA-binding</keyword>
<dbReference type="GO" id="GO:0003677">
    <property type="term" value="F:DNA binding"/>
    <property type="evidence" value="ECO:0007669"/>
    <property type="project" value="UniProtKB-KW"/>
</dbReference>
<comment type="caution">
    <text evidence="5">The sequence shown here is derived from an EMBL/GenBank/DDBJ whole genome shotgun (WGS) entry which is preliminary data.</text>
</comment>
<organism evidence="5 6">
    <name type="scientific">Candidatus Limenecus avicola</name>
    <dbReference type="NCBI Taxonomy" id="2840847"/>
    <lineage>
        <taxon>Bacteria</taxon>
        <taxon>Bacillati</taxon>
        <taxon>Bacillota</taxon>
        <taxon>Clostridia</taxon>
        <taxon>Eubacteriales</taxon>
        <taxon>Clostridiaceae</taxon>
        <taxon>Clostridiaceae incertae sedis</taxon>
        <taxon>Candidatus Limenecus</taxon>
    </lineage>
</organism>
<sequence length="78" mass="8757">MNNKLGELTNKFGKKLKMERKKRNLSQFALAELSDLNKNSIGVIERAENSPTLETIEKLANALNMPVTELIDVSKVDL</sequence>
<protein>
    <submittedName>
        <fullName evidence="5">Helix-turn-helix transcriptional regulator</fullName>
    </submittedName>
</protein>
<dbReference type="PANTHER" id="PTHR46797">
    <property type="entry name" value="HTH-TYPE TRANSCRIPTIONAL REGULATOR"/>
    <property type="match status" value="1"/>
</dbReference>
<dbReference type="Pfam" id="PF01381">
    <property type="entry name" value="HTH_3"/>
    <property type="match status" value="1"/>
</dbReference>
<dbReference type="AlphaFoldDB" id="A0A9D1N1R3"/>
<dbReference type="Gene3D" id="1.10.260.40">
    <property type="entry name" value="lambda repressor-like DNA-binding domains"/>
    <property type="match status" value="1"/>
</dbReference>
<evidence type="ECO:0000259" key="4">
    <source>
        <dbReference type="PROSITE" id="PS50943"/>
    </source>
</evidence>
<dbReference type="Proteomes" id="UP000886748">
    <property type="component" value="Unassembled WGS sequence"/>
</dbReference>
<dbReference type="PANTHER" id="PTHR46797:SF23">
    <property type="entry name" value="HTH-TYPE TRANSCRIPTIONAL REGULATOR SUTR"/>
    <property type="match status" value="1"/>
</dbReference>
<reference evidence="5" key="1">
    <citation type="submission" date="2020-10" db="EMBL/GenBank/DDBJ databases">
        <authorList>
            <person name="Gilroy R."/>
        </authorList>
    </citation>
    <scope>NUCLEOTIDE SEQUENCE</scope>
    <source>
        <strain evidence="5">CHK154-7741</strain>
    </source>
</reference>